<comment type="caution">
    <text evidence="1">The sequence shown here is derived from an EMBL/GenBank/DDBJ whole genome shotgun (WGS) entry which is preliminary data.</text>
</comment>
<protein>
    <submittedName>
        <fullName evidence="1">Uncharacterized protein</fullName>
    </submittedName>
</protein>
<gene>
    <name evidence="1" type="ORF">KZ820_12800</name>
</gene>
<sequence>MLQDRAFAVCGRLMAALIDARIEQNIAPIVGKSIRAGISDVAVQISGGQGATADVHRLLEALAKARGLDVRLYGDTDKQDPRPGFTA</sequence>
<keyword evidence="2" id="KW-1185">Reference proteome</keyword>
<evidence type="ECO:0000313" key="2">
    <source>
        <dbReference type="Proteomes" id="UP000759103"/>
    </source>
</evidence>
<evidence type="ECO:0000313" key="1">
    <source>
        <dbReference type="EMBL" id="MBW6531615.1"/>
    </source>
</evidence>
<accession>A0ABS7BPU6</accession>
<name>A0ABS7BPU6_9SPHN</name>
<dbReference type="RefSeq" id="WP_219749009.1">
    <property type="nucleotide sequence ID" value="NZ_JAHXZN010000004.1"/>
</dbReference>
<dbReference type="Proteomes" id="UP000759103">
    <property type="component" value="Unassembled WGS sequence"/>
</dbReference>
<dbReference type="EMBL" id="JAHXZN010000004">
    <property type="protein sequence ID" value="MBW6531615.1"/>
    <property type="molecule type" value="Genomic_DNA"/>
</dbReference>
<organism evidence="1 2">
    <name type="scientific">Sphingomonas citri</name>
    <dbReference type="NCBI Taxonomy" id="2862499"/>
    <lineage>
        <taxon>Bacteria</taxon>
        <taxon>Pseudomonadati</taxon>
        <taxon>Pseudomonadota</taxon>
        <taxon>Alphaproteobacteria</taxon>
        <taxon>Sphingomonadales</taxon>
        <taxon>Sphingomonadaceae</taxon>
        <taxon>Sphingomonas</taxon>
    </lineage>
</organism>
<reference evidence="1 2" key="1">
    <citation type="submission" date="2021-07" db="EMBL/GenBank/DDBJ databases">
        <title>Sphingomonas sp.</title>
        <authorList>
            <person name="Feng G."/>
            <person name="Li J."/>
            <person name="Pan M."/>
        </authorList>
    </citation>
    <scope>NUCLEOTIDE SEQUENCE [LARGE SCALE GENOMIC DNA]</scope>
    <source>
        <strain evidence="1 2">RRHST34</strain>
    </source>
</reference>
<proteinExistence type="predicted"/>